<reference evidence="1 2" key="1">
    <citation type="submission" date="2018-03" db="EMBL/GenBank/DDBJ databases">
        <title>The ancient ancestry and fast evolution of plastids.</title>
        <authorList>
            <person name="Moore K.R."/>
            <person name="Magnabosco C."/>
            <person name="Momper L."/>
            <person name="Gold D.A."/>
            <person name="Bosak T."/>
            <person name="Fournier G.P."/>
        </authorList>
    </citation>
    <scope>NUCLEOTIDE SEQUENCE [LARGE SCALE GENOMIC DNA]</scope>
    <source>
        <strain evidence="1 2">CCALA 037</strain>
    </source>
</reference>
<comment type="caution">
    <text evidence="1">The sequence shown here is derived from an EMBL/GenBank/DDBJ whole genome shotgun (WGS) entry which is preliminary data.</text>
</comment>
<dbReference type="OrthoDB" id="457015at2"/>
<dbReference type="RefSeq" id="WP_106299439.1">
    <property type="nucleotide sequence ID" value="NZ_PVWO01000006.1"/>
</dbReference>
<dbReference type="InterPro" id="IPR009097">
    <property type="entry name" value="Cyclic_Pdiesterase"/>
</dbReference>
<protein>
    <submittedName>
        <fullName evidence="1">DUF1868 domain-containing protein</fullName>
    </submittedName>
</protein>
<dbReference type="EMBL" id="PVWO01000006">
    <property type="protein sequence ID" value="PSB59415.1"/>
    <property type="molecule type" value="Genomic_DNA"/>
</dbReference>
<dbReference type="SUPFAM" id="SSF55144">
    <property type="entry name" value="LigT-like"/>
    <property type="match status" value="1"/>
</dbReference>
<keyword evidence="2" id="KW-1185">Reference proteome</keyword>
<gene>
    <name evidence="1" type="ORF">C7B77_00910</name>
</gene>
<name>A0A2T1GNC3_9CYAN</name>
<proteinExistence type="predicted"/>
<dbReference type="AlphaFoldDB" id="A0A2T1GNC3"/>
<sequence length="261" mass="29950">MDESYHTYLNRVAKMTLPATYESQIKNIQESPKFRLTADGTREPVAFPGYSAITPPGAEDPANSAVFKELAACQQQLVKTLEPDLLVLVDPASFHFTLADLIWDSAYRVATDANADFEGELVDRIEDSFKIYQSTGVGTQPIRWQIVGLTVRPRAIEVSLVPKDEYSYNRIIAFRRAIYQNSSLISLGIEQQYYFTAHTTLAYFANVDREIDRARLSDTLQEYNMRWLDRPQEVILSEGQLRKFSDMYSYERKPHFPIVKL</sequence>
<evidence type="ECO:0000313" key="1">
    <source>
        <dbReference type="EMBL" id="PSB59415.1"/>
    </source>
</evidence>
<dbReference type="Proteomes" id="UP000238937">
    <property type="component" value="Unassembled WGS sequence"/>
</dbReference>
<dbReference type="Gene3D" id="3.90.1140.10">
    <property type="entry name" value="Cyclic phosphodiesterase"/>
    <property type="match status" value="1"/>
</dbReference>
<evidence type="ECO:0000313" key="2">
    <source>
        <dbReference type="Proteomes" id="UP000238937"/>
    </source>
</evidence>
<accession>A0A2T1GNC3</accession>
<organism evidence="1 2">
    <name type="scientific">Chamaesiphon polymorphus CCALA 037</name>
    <dbReference type="NCBI Taxonomy" id="2107692"/>
    <lineage>
        <taxon>Bacteria</taxon>
        <taxon>Bacillati</taxon>
        <taxon>Cyanobacteriota</taxon>
        <taxon>Cyanophyceae</taxon>
        <taxon>Gomontiellales</taxon>
        <taxon>Chamaesiphonaceae</taxon>
        <taxon>Chamaesiphon</taxon>
    </lineage>
</organism>